<sequence>MSVERTLTPEQEALTWQRFRTAFYSKYFSAMSELERKFLNLNQETMTVDKYEAEFDRLSRFAPTLVMDAESRMWRFEEGLKPHLRRGLAAVHSANYDDLVDRAKNMKIVWKETQESKDRIQKKRSRDDDTHSGQNSSNTAKSHNQSCQSGKQGSYGKTTQQEKPKCGQRGHKVVEYPQQDLRSVQRPQTTRTQQVQASPAPAQSAQPSSPKQQKGGRPRTPGCIYVLTQQDAQASNTVMSGTLLVASVYAHTLYDSGATRFFVSSTFMRKHDLLCVPLEYDLHVSTPAGNGMIGNQVCKTCPAQMVGRDLPTDLIVTDMHDFGIILVMD</sequence>
<evidence type="ECO:0000259" key="2">
    <source>
        <dbReference type="Pfam" id="PF03732"/>
    </source>
</evidence>
<feature type="compositionally biased region" description="Basic and acidic residues" evidence="1">
    <location>
        <begin position="112"/>
        <end position="131"/>
    </location>
</feature>
<keyword evidence="3" id="KW-1185">Reference proteome</keyword>
<feature type="compositionally biased region" description="Polar residues" evidence="1">
    <location>
        <begin position="132"/>
        <end position="159"/>
    </location>
</feature>
<feature type="domain" description="Retrotransposon gag" evidence="2">
    <location>
        <begin position="7"/>
        <end position="82"/>
    </location>
</feature>
<evidence type="ECO:0000256" key="1">
    <source>
        <dbReference type="SAM" id="MobiDB-lite"/>
    </source>
</evidence>
<feature type="compositionally biased region" description="Low complexity" evidence="1">
    <location>
        <begin position="184"/>
        <end position="213"/>
    </location>
</feature>
<accession>A0A8B8ZRR5</accession>
<dbReference type="Pfam" id="PF08284">
    <property type="entry name" value="RVP_2"/>
    <property type="match status" value="1"/>
</dbReference>
<proteinExistence type="predicted"/>
<name>A0A8B8ZRR5_PHODC</name>
<dbReference type="InterPro" id="IPR005162">
    <property type="entry name" value="Retrotrans_gag_dom"/>
</dbReference>
<dbReference type="AlphaFoldDB" id="A0A8B8ZRR5"/>
<dbReference type="OrthoDB" id="5600552at2759"/>
<dbReference type="CDD" id="cd00303">
    <property type="entry name" value="retropepsin_like"/>
    <property type="match status" value="1"/>
</dbReference>
<dbReference type="KEGG" id="pda:120107644"/>
<dbReference type="RefSeq" id="XP_038976926.1">
    <property type="nucleotide sequence ID" value="XM_039120998.1"/>
</dbReference>
<dbReference type="PANTHER" id="PTHR15503:SF45">
    <property type="entry name" value="RNA-DIRECTED DNA POLYMERASE HOMOLOG"/>
    <property type="match status" value="1"/>
</dbReference>
<dbReference type="Proteomes" id="UP000228380">
    <property type="component" value="Unplaced"/>
</dbReference>
<reference evidence="4" key="1">
    <citation type="submission" date="2025-08" db="UniProtKB">
        <authorList>
            <consortium name="RefSeq"/>
        </authorList>
    </citation>
    <scope>IDENTIFICATION</scope>
    <source>
        <tissue evidence="4">Young leaves</tissue>
    </source>
</reference>
<protein>
    <submittedName>
        <fullName evidence="4">Uncharacterized protein LOC120107644</fullName>
    </submittedName>
</protein>
<gene>
    <name evidence="4" type="primary">LOC120107644</name>
</gene>
<evidence type="ECO:0000313" key="3">
    <source>
        <dbReference type="Proteomes" id="UP000228380"/>
    </source>
</evidence>
<feature type="region of interest" description="Disordered" evidence="1">
    <location>
        <begin position="112"/>
        <end position="221"/>
    </location>
</feature>
<dbReference type="GeneID" id="120107644"/>
<dbReference type="Pfam" id="PF03732">
    <property type="entry name" value="Retrotrans_gag"/>
    <property type="match status" value="1"/>
</dbReference>
<dbReference type="InterPro" id="IPR032567">
    <property type="entry name" value="RTL1-rel"/>
</dbReference>
<evidence type="ECO:0000313" key="4">
    <source>
        <dbReference type="RefSeq" id="XP_038976926.1"/>
    </source>
</evidence>
<organism evidence="3 4">
    <name type="scientific">Phoenix dactylifera</name>
    <name type="common">Date palm</name>
    <dbReference type="NCBI Taxonomy" id="42345"/>
    <lineage>
        <taxon>Eukaryota</taxon>
        <taxon>Viridiplantae</taxon>
        <taxon>Streptophyta</taxon>
        <taxon>Embryophyta</taxon>
        <taxon>Tracheophyta</taxon>
        <taxon>Spermatophyta</taxon>
        <taxon>Magnoliopsida</taxon>
        <taxon>Liliopsida</taxon>
        <taxon>Arecaceae</taxon>
        <taxon>Coryphoideae</taxon>
        <taxon>Phoeniceae</taxon>
        <taxon>Phoenix</taxon>
    </lineage>
</organism>
<dbReference type="PANTHER" id="PTHR15503">
    <property type="entry name" value="LDOC1 RELATED"/>
    <property type="match status" value="1"/>
</dbReference>
<dbReference type="InterPro" id="IPR021109">
    <property type="entry name" value="Peptidase_aspartic_dom_sf"/>
</dbReference>
<dbReference type="Gene3D" id="2.40.70.10">
    <property type="entry name" value="Acid Proteases"/>
    <property type="match status" value="1"/>
</dbReference>